<evidence type="ECO:0000256" key="8">
    <source>
        <dbReference type="RuleBase" id="RU004057"/>
    </source>
</evidence>
<keyword evidence="13" id="KW-1185">Reference proteome</keyword>
<dbReference type="InterPro" id="IPR006558">
    <property type="entry name" value="LamG-like"/>
</dbReference>
<feature type="domain" description="LamG-like jellyroll fold" evidence="11">
    <location>
        <begin position="207"/>
        <end position="323"/>
    </location>
</feature>
<evidence type="ECO:0000259" key="11">
    <source>
        <dbReference type="SMART" id="SM00560"/>
    </source>
</evidence>
<evidence type="ECO:0000256" key="1">
    <source>
        <dbReference type="ARBA" id="ARBA00004651"/>
    </source>
</evidence>
<dbReference type="Pfam" id="PF01618">
    <property type="entry name" value="MotA_ExbB"/>
    <property type="match status" value="1"/>
</dbReference>
<keyword evidence="5 9" id="KW-1133">Transmembrane helix</keyword>
<dbReference type="AlphaFoldDB" id="A0A7W6JTH9"/>
<dbReference type="Pfam" id="PF13385">
    <property type="entry name" value="Laminin_G_3"/>
    <property type="match status" value="1"/>
</dbReference>
<feature type="chain" id="PRO_5031010238" evidence="10">
    <location>
        <begin position="22"/>
        <end position="591"/>
    </location>
</feature>
<reference evidence="12 13" key="1">
    <citation type="submission" date="2020-08" db="EMBL/GenBank/DDBJ databases">
        <title>Genomic Encyclopedia of Type Strains, Phase IV (KMG-IV): sequencing the most valuable type-strain genomes for metagenomic binning, comparative biology and taxonomic classification.</title>
        <authorList>
            <person name="Goeker M."/>
        </authorList>
    </citation>
    <scope>NUCLEOTIDE SEQUENCE [LARGE SCALE GENOMIC DNA]</scope>
    <source>
        <strain evidence="12 13">DSM 101806</strain>
    </source>
</reference>
<evidence type="ECO:0000256" key="10">
    <source>
        <dbReference type="SAM" id="SignalP"/>
    </source>
</evidence>
<dbReference type="GO" id="GO:0017038">
    <property type="term" value="P:protein import"/>
    <property type="evidence" value="ECO:0007669"/>
    <property type="project" value="TreeGrafter"/>
</dbReference>
<dbReference type="Gene3D" id="2.60.120.200">
    <property type="match status" value="1"/>
</dbReference>
<evidence type="ECO:0000256" key="2">
    <source>
        <dbReference type="ARBA" id="ARBA00022475"/>
    </source>
</evidence>
<evidence type="ECO:0000256" key="6">
    <source>
        <dbReference type="ARBA" id="ARBA00023136"/>
    </source>
</evidence>
<keyword evidence="7" id="KW-1015">Disulfide bond</keyword>
<evidence type="ECO:0000256" key="5">
    <source>
        <dbReference type="ARBA" id="ARBA00022989"/>
    </source>
</evidence>
<keyword evidence="8" id="KW-0813">Transport</keyword>
<evidence type="ECO:0000313" key="12">
    <source>
        <dbReference type="EMBL" id="MBB4099251.1"/>
    </source>
</evidence>
<keyword evidence="8" id="KW-0653">Protein transport</keyword>
<dbReference type="InterPro" id="IPR002898">
    <property type="entry name" value="MotA_ExbB_proton_chnl"/>
</dbReference>
<evidence type="ECO:0000256" key="3">
    <source>
        <dbReference type="ARBA" id="ARBA00022692"/>
    </source>
</evidence>
<keyword evidence="2" id="KW-1003">Cell membrane</keyword>
<dbReference type="GO" id="GO:0005886">
    <property type="term" value="C:plasma membrane"/>
    <property type="evidence" value="ECO:0007669"/>
    <property type="project" value="UniProtKB-SubCell"/>
</dbReference>
<name>A0A7W6JTH9_9SPHN</name>
<dbReference type="InterPro" id="IPR018765">
    <property type="entry name" value="DUF2341"/>
</dbReference>
<dbReference type="InterPro" id="IPR013320">
    <property type="entry name" value="ConA-like_dom_sf"/>
</dbReference>
<evidence type="ECO:0000313" key="13">
    <source>
        <dbReference type="Proteomes" id="UP000557392"/>
    </source>
</evidence>
<proteinExistence type="inferred from homology"/>
<dbReference type="PANTHER" id="PTHR30625">
    <property type="entry name" value="PROTEIN TOLQ"/>
    <property type="match status" value="1"/>
</dbReference>
<keyword evidence="3 9" id="KW-0812">Transmembrane</keyword>
<feature type="transmembrane region" description="Helical" evidence="9">
    <location>
        <begin position="367"/>
        <end position="386"/>
    </location>
</feature>
<evidence type="ECO:0000256" key="4">
    <source>
        <dbReference type="ARBA" id="ARBA00022729"/>
    </source>
</evidence>
<organism evidence="12 13">
    <name type="scientific">Sphingomonas kyeonggiensis</name>
    <dbReference type="NCBI Taxonomy" id="1268553"/>
    <lineage>
        <taxon>Bacteria</taxon>
        <taxon>Pseudomonadati</taxon>
        <taxon>Pseudomonadota</taxon>
        <taxon>Alphaproteobacteria</taxon>
        <taxon>Sphingomonadales</taxon>
        <taxon>Sphingomonadaceae</taxon>
        <taxon>Sphingomonas</taxon>
    </lineage>
</organism>
<feature type="transmembrane region" description="Helical" evidence="9">
    <location>
        <begin position="527"/>
        <end position="549"/>
    </location>
</feature>
<comment type="similarity">
    <text evidence="8">Belongs to the exbB/tolQ family.</text>
</comment>
<dbReference type="InterPro" id="IPR050790">
    <property type="entry name" value="ExbB/TolQ_transport"/>
</dbReference>
<protein>
    <submittedName>
        <fullName evidence="12">Biopolymer transport protein ExbB</fullName>
    </submittedName>
</protein>
<dbReference type="RefSeq" id="WP_183998542.1">
    <property type="nucleotide sequence ID" value="NZ_JACIEH010000002.1"/>
</dbReference>
<comment type="subcellular location">
    <subcellularLocation>
        <location evidence="1">Cell membrane</location>
        <topology evidence="1">Multi-pass membrane protein</topology>
    </subcellularLocation>
    <subcellularLocation>
        <location evidence="8">Membrane</location>
        <topology evidence="8">Multi-pass membrane protein</topology>
    </subcellularLocation>
</comment>
<gene>
    <name evidence="12" type="ORF">GGR46_002815</name>
</gene>
<dbReference type="SUPFAM" id="SSF49899">
    <property type="entry name" value="Concanavalin A-like lectins/glucanases"/>
    <property type="match status" value="1"/>
</dbReference>
<feature type="transmembrane region" description="Helical" evidence="9">
    <location>
        <begin position="483"/>
        <end position="507"/>
    </location>
</feature>
<keyword evidence="6 9" id="KW-0472">Membrane</keyword>
<dbReference type="Proteomes" id="UP000557392">
    <property type="component" value="Unassembled WGS sequence"/>
</dbReference>
<sequence>MGRKFLAWLIALIAITTPAFAQTSGGWWNKDWPYRRPVTVDTSPTGGNISGAIGRTVLLVRLHDGNFTFGDALENGADLRVLDTDGKTPLPFHIERYDAANSIATLWVSVPSLNGGEKRQLWLYYGNKNASAGSNVAQTYDPDTVAAYHFSEAAGKPAGDLTANANNAQNAVPAIDENGVIARAARFQGQGELVIPATPSLAMPAGAPLTLSTWVKADQPAGEQAIFTRGPLIVGIANGVPFALIGTQRIQAAAALKPGEWTQLGFVADGQNLRLYVSGVEAAAAAGALPALDGSITLGGAPGRPFTGELDEVRLSRTARPAAMLLASAQAEGPSNKLVTVAGTAERQSSGGGTFFYVLSKVELIDAFIIGLCLFILVLAVLVMITKSNYINRSVRANRVFLRRFRSLHEDLVGMKQVEGMSPRELATIERAPLGRIYETGIDELEVRRAVRGKRPLSGESVEAMRAAVDAVVVEENQKLDRWLVLLTIAISGGPFIGLLGTVLGVMNTFAGVAQAGDVNVNAIAPGIAAALMATIAGLTCAIPSLFGYNYLNSRISSLSDEMRVFVDRLITRLAEMQIEDATPPVLQAAE</sequence>
<accession>A0A7W6JTH9</accession>
<comment type="caution">
    <text evidence="12">The sequence shown here is derived from an EMBL/GenBank/DDBJ whole genome shotgun (WGS) entry which is preliminary data.</text>
</comment>
<dbReference type="PANTHER" id="PTHR30625:SF3">
    <property type="entry name" value="TOL-PAL SYSTEM PROTEIN TOLQ"/>
    <property type="match status" value="1"/>
</dbReference>
<evidence type="ECO:0000256" key="7">
    <source>
        <dbReference type="ARBA" id="ARBA00023157"/>
    </source>
</evidence>
<feature type="signal peptide" evidence="10">
    <location>
        <begin position="1"/>
        <end position="21"/>
    </location>
</feature>
<dbReference type="SMART" id="SM00560">
    <property type="entry name" value="LamGL"/>
    <property type="match status" value="1"/>
</dbReference>
<dbReference type="Pfam" id="PF10102">
    <property type="entry name" value="DUF2341"/>
    <property type="match status" value="1"/>
</dbReference>
<evidence type="ECO:0000256" key="9">
    <source>
        <dbReference type="SAM" id="Phobius"/>
    </source>
</evidence>
<dbReference type="EMBL" id="JACIEH010000002">
    <property type="protein sequence ID" value="MBB4099251.1"/>
    <property type="molecule type" value="Genomic_DNA"/>
</dbReference>
<keyword evidence="4 10" id="KW-0732">Signal</keyword>